<evidence type="ECO:0000256" key="1">
    <source>
        <dbReference type="SAM" id="MobiDB-lite"/>
    </source>
</evidence>
<organism evidence="2 3">
    <name type="scientific">Madurella fahalii</name>
    <dbReference type="NCBI Taxonomy" id="1157608"/>
    <lineage>
        <taxon>Eukaryota</taxon>
        <taxon>Fungi</taxon>
        <taxon>Dikarya</taxon>
        <taxon>Ascomycota</taxon>
        <taxon>Pezizomycotina</taxon>
        <taxon>Sordariomycetes</taxon>
        <taxon>Sordariomycetidae</taxon>
        <taxon>Sordariales</taxon>
        <taxon>Sordariales incertae sedis</taxon>
        <taxon>Madurella</taxon>
    </lineage>
</organism>
<evidence type="ECO:0000313" key="2">
    <source>
        <dbReference type="EMBL" id="GAB1320131.1"/>
    </source>
</evidence>
<gene>
    <name evidence="2" type="ORF">MFIFM68171_10341</name>
</gene>
<evidence type="ECO:0000313" key="3">
    <source>
        <dbReference type="Proteomes" id="UP001628179"/>
    </source>
</evidence>
<keyword evidence="3" id="KW-1185">Reference proteome</keyword>
<name>A0ABQ0GQW1_9PEZI</name>
<dbReference type="Proteomes" id="UP001628179">
    <property type="component" value="Unassembled WGS sequence"/>
</dbReference>
<comment type="caution">
    <text evidence="2">The sequence shown here is derived from an EMBL/GenBank/DDBJ whole genome shotgun (WGS) entry which is preliminary data.</text>
</comment>
<dbReference type="GeneID" id="98181083"/>
<dbReference type="RefSeq" id="XP_070921861.1">
    <property type="nucleotide sequence ID" value="XM_071065760.1"/>
</dbReference>
<accession>A0ABQ0GQW1</accession>
<dbReference type="EMBL" id="BAAFSV010000006">
    <property type="protein sequence ID" value="GAB1320131.1"/>
    <property type="molecule type" value="Genomic_DNA"/>
</dbReference>
<protein>
    <submittedName>
        <fullName evidence="2">Uncharacterized protein</fullName>
    </submittedName>
</protein>
<sequence length="303" mass="30603">MDFSKKSQAKGAMSVWSVRPAMKMLAAVSCVMFMLILGSAPTVEGALAHGVDISRTDLGHLAIPRGIHADVSDTASSYTTPSGSVKSTPSVPTVTETAGAVTGSLSTTVTHTNTHTASLVTPCAPPQTVTVTVTTYASYDGTVATTTAAGGNPPQSQSGASMSASISTTVTSTSIYTQTSHLIASRTRTTYITITIDASTIPTSTSTSTYTSLPDSETSFTTITTTITVVSSPASGSYPSFRGTGTAASASWYASYSANGTFTQGVPSASRTMAVGAASSRGHGAAGFYCVVIAVACAVAGMY</sequence>
<feature type="region of interest" description="Disordered" evidence="1">
    <location>
        <begin position="74"/>
        <end position="93"/>
    </location>
</feature>
<proteinExistence type="predicted"/>
<reference evidence="2 3" key="1">
    <citation type="submission" date="2024-09" db="EMBL/GenBank/DDBJ databases">
        <title>Itraconazole resistance in Madurella fahalii resulting from another homologue of gene encoding cytochrome P450 14-alpha sterol demethylase (CYP51).</title>
        <authorList>
            <person name="Yoshioka I."/>
            <person name="Fahal A.H."/>
            <person name="Kaneko S."/>
            <person name="Yaguchi T."/>
        </authorList>
    </citation>
    <scope>NUCLEOTIDE SEQUENCE [LARGE SCALE GENOMIC DNA]</scope>
    <source>
        <strain evidence="2 3">IFM 68171</strain>
    </source>
</reference>